<dbReference type="InterPro" id="IPR001789">
    <property type="entry name" value="Sig_transdc_resp-reg_receiver"/>
</dbReference>
<dbReference type="OrthoDB" id="9786101at2"/>
<dbReference type="InterPro" id="IPR007492">
    <property type="entry name" value="LytTR_DNA-bd_dom"/>
</dbReference>
<dbReference type="PANTHER" id="PTHR37299:SF1">
    <property type="entry name" value="STAGE 0 SPORULATION PROTEIN A HOMOLOG"/>
    <property type="match status" value="1"/>
</dbReference>
<keyword evidence="6" id="KW-0238">DNA-binding</keyword>
<dbReference type="Pfam" id="PF00072">
    <property type="entry name" value="Response_reg"/>
    <property type="match status" value="1"/>
</dbReference>
<feature type="domain" description="HTH LytTR-type" evidence="5">
    <location>
        <begin position="158"/>
        <end position="262"/>
    </location>
</feature>
<dbReference type="PROSITE" id="PS50930">
    <property type="entry name" value="HTH_LYTTR"/>
    <property type="match status" value="1"/>
</dbReference>
<dbReference type="GO" id="GO:0000156">
    <property type="term" value="F:phosphorelay response regulator activity"/>
    <property type="evidence" value="ECO:0007669"/>
    <property type="project" value="InterPro"/>
</dbReference>
<dbReference type="InterPro" id="IPR046947">
    <property type="entry name" value="LytR-like"/>
</dbReference>
<sequence length="293" mass="32920">MMADLRVLAVDDEPLALRRLEIALGQMRGIQMVGTARSGRQALEQIAAHRPDVMLLDIKMAGMGGFEVIEALDDRNMPLVIFVTAFNAFAPRAFEVSAVDYILKPVEFDRLQAALDKARQRIAAVDARQRAQELQAVVAALRAQADEASAPQRYESEIWAQRRGEFVRVLVRDIEWVEADRDYVHVHACGQSYMLRETIGGFQERLDPDAFIRVRRSALVRKDCVVAVRLEGYGHFRARLASGAEIRVGRTYTKVMRALLRHRHDAQHDSRGLPDLPDAAGAHDRLTDNSALN</sequence>
<dbReference type="GO" id="GO:0003677">
    <property type="term" value="F:DNA binding"/>
    <property type="evidence" value="ECO:0007669"/>
    <property type="project" value="UniProtKB-KW"/>
</dbReference>
<comment type="caution">
    <text evidence="6">The sequence shown here is derived from an EMBL/GenBank/DDBJ whole genome shotgun (WGS) entry which is preliminary data.</text>
</comment>
<evidence type="ECO:0000313" key="7">
    <source>
        <dbReference type="Proteomes" id="UP000286100"/>
    </source>
</evidence>
<dbReference type="Proteomes" id="UP000286100">
    <property type="component" value="Unassembled WGS sequence"/>
</dbReference>
<dbReference type="PROSITE" id="PS50110">
    <property type="entry name" value="RESPONSE_REGULATORY"/>
    <property type="match status" value="1"/>
</dbReference>
<reference evidence="6 7" key="1">
    <citation type="submission" date="2018-09" db="EMBL/GenBank/DDBJ databases">
        <authorList>
            <person name="Zhu H."/>
        </authorList>
    </citation>
    <scope>NUCLEOTIDE SEQUENCE [LARGE SCALE GENOMIC DNA]</scope>
    <source>
        <strain evidence="6 7">K2R01-6</strain>
    </source>
</reference>
<dbReference type="InterPro" id="IPR011006">
    <property type="entry name" value="CheY-like_superfamily"/>
</dbReference>
<feature type="modified residue" description="4-aspartylphosphate" evidence="1">
    <location>
        <position position="57"/>
    </location>
</feature>
<accession>A0A418WJL4</accession>
<protein>
    <submittedName>
        <fullName evidence="6">DNA-binding response regulator</fullName>
    </submittedName>
</protein>
<dbReference type="AlphaFoldDB" id="A0A418WJL4"/>
<keyword evidence="2" id="KW-0175">Coiled coil</keyword>
<feature type="region of interest" description="Disordered" evidence="3">
    <location>
        <begin position="266"/>
        <end position="293"/>
    </location>
</feature>
<proteinExistence type="predicted"/>
<dbReference type="SMART" id="SM00850">
    <property type="entry name" value="LytTR"/>
    <property type="match status" value="1"/>
</dbReference>
<dbReference type="SMART" id="SM00448">
    <property type="entry name" value="REC"/>
    <property type="match status" value="1"/>
</dbReference>
<dbReference type="PANTHER" id="PTHR37299">
    <property type="entry name" value="TRANSCRIPTIONAL REGULATOR-RELATED"/>
    <property type="match status" value="1"/>
</dbReference>
<dbReference type="Gene3D" id="2.40.50.1020">
    <property type="entry name" value="LytTr DNA-binding domain"/>
    <property type="match status" value="1"/>
</dbReference>
<evidence type="ECO:0000256" key="2">
    <source>
        <dbReference type="SAM" id="Coils"/>
    </source>
</evidence>
<keyword evidence="1" id="KW-0597">Phosphoprotein</keyword>
<evidence type="ECO:0000259" key="5">
    <source>
        <dbReference type="PROSITE" id="PS50930"/>
    </source>
</evidence>
<name>A0A418WJL4_9SPHN</name>
<dbReference type="Gene3D" id="3.40.50.2300">
    <property type="match status" value="1"/>
</dbReference>
<evidence type="ECO:0000259" key="4">
    <source>
        <dbReference type="PROSITE" id="PS50110"/>
    </source>
</evidence>
<evidence type="ECO:0000313" key="6">
    <source>
        <dbReference type="EMBL" id="RJF90205.1"/>
    </source>
</evidence>
<dbReference type="Pfam" id="PF04397">
    <property type="entry name" value="LytTR"/>
    <property type="match status" value="1"/>
</dbReference>
<dbReference type="EMBL" id="QYUM01000003">
    <property type="protein sequence ID" value="RJF90205.1"/>
    <property type="molecule type" value="Genomic_DNA"/>
</dbReference>
<evidence type="ECO:0000256" key="3">
    <source>
        <dbReference type="SAM" id="MobiDB-lite"/>
    </source>
</evidence>
<dbReference type="SUPFAM" id="SSF52172">
    <property type="entry name" value="CheY-like"/>
    <property type="match status" value="1"/>
</dbReference>
<evidence type="ECO:0000256" key="1">
    <source>
        <dbReference type="PROSITE-ProRule" id="PRU00169"/>
    </source>
</evidence>
<keyword evidence="7" id="KW-1185">Reference proteome</keyword>
<feature type="coiled-coil region" evidence="2">
    <location>
        <begin position="108"/>
        <end position="144"/>
    </location>
</feature>
<organism evidence="6 7">
    <name type="scientific">Sphingomonas cavernae</name>
    <dbReference type="NCBI Taxonomy" id="2320861"/>
    <lineage>
        <taxon>Bacteria</taxon>
        <taxon>Pseudomonadati</taxon>
        <taxon>Pseudomonadota</taxon>
        <taxon>Alphaproteobacteria</taxon>
        <taxon>Sphingomonadales</taxon>
        <taxon>Sphingomonadaceae</taxon>
        <taxon>Sphingomonas</taxon>
    </lineage>
</organism>
<feature type="domain" description="Response regulatory" evidence="4">
    <location>
        <begin position="6"/>
        <end position="119"/>
    </location>
</feature>
<gene>
    <name evidence="6" type="ORF">D3876_07925</name>
</gene>